<protein>
    <submittedName>
        <fullName evidence="1">Uncharacterized protein</fullName>
    </submittedName>
</protein>
<dbReference type="RefSeq" id="WP_100992670.1">
    <property type="nucleotide sequence ID" value="NZ_CP025096.1"/>
</dbReference>
<evidence type="ECO:0000313" key="2">
    <source>
        <dbReference type="Proteomes" id="UP000232883"/>
    </source>
</evidence>
<accession>A0A2K8Z8E4</accession>
<name>A0A2K8Z8E4_9BACT</name>
<sequence>MTIEEYDQLDEDEKIEILWKNGQYLIHVEILEQTFIVFKLWRFYAEIWYDPASEVICQLRTFNDHKGLTPYLNGFQSTSSI</sequence>
<dbReference type="AlphaFoldDB" id="A0A2K8Z8E4"/>
<reference evidence="1 2" key="1">
    <citation type="submission" date="2017-11" db="EMBL/GenBank/DDBJ databases">
        <title>Taxonomic description and genome sequences of Spirosoma HA7 sp. nov., isolated from pollen microhabitat of Corylus avellana.</title>
        <authorList>
            <person name="Ambika Manirajan B."/>
            <person name="Suarez C."/>
            <person name="Ratering S."/>
            <person name="Geissler-Plaum R."/>
            <person name="Cardinale M."/>
            <person name="Sylvia S."/>
        </authorList>
    </citation>
    <scope>NUCLEOTIDE SEQUENCE [LARGE SCALE GENOMIC DNA]</scope>
    <source>
        <strain evidence="1 2">HA7</strain>
    </source>
</reference>
<dbReference type="KEGG" id="spir:CWM47_32315"/>
<organism evidence="1 2">
    <name type="scientific">Spirosoma pollinicola</name>
    <dbReference type="NCBI Taxonomy" id="2057025"/>
    <lineage>
        <taxon>Bacteria</taxon>
        <taxon>Pseudomonadati</taxon>
        <taxon>Bacteroidota</taxon>
        <taxon>Cytophagia</taxon>
        <taxon>Cytophagales</taxon>
        <taxon>Cytophagaceae</taxon>
        <taxon>Spirosoma</taxon>
    </lineage>
</organism>
<dbReference type="OrthoDB" id="853359at2"/>
<gene>
    <name evidence="1" type="ORF">CWM47_32315</name>
</gene>
<dbReference type="EMBL" id="CP025096">
    <property type="protein sequence ID" value="AUD06120.1"/>
    <property type="molecule type" value="Genomic_DNA"/>
</dbReference>
<evidence type="ECO:0000313" key="1">
    <source>
        <dbReference type="EMBL" id="AUD06120.1"/>
    </source>
</evidence>
<keyword evidence="2" id="KW-1185">Reference proteome</keyword>
<dbReference type="Proteomes" id="UP000232883">
    <property type="component" value="Chromosome"/>
</dbReference>
<proteinExistence type="predicted"/>